<name>A0ACB9F3L1_CICIN</name>
<reference evidence="2" key="1">
    <citation type="journal article" date="2022" name="Mol. Ecol. Resour.">
        <title>The genomes of chicory, endive, great burdock and yacon provide insights into Asteraceae palaeo-polyploidization history and plant inulin production.</title>
        <authorList>
            <person name="Fan W."/>
            <person name="Wang S."/>
            <person name="Wang H."/>
            <person name="Wang A."/>
            <person name="Jiang F."/>
            <person name="Liu H."/>
            <person name="Zhao H."/>
            <person name="Xu D."/>
            <person name="Zhang Y."/>
        </authorList>
    </citation>
    <scope>NUCLEOTIDE SEQUENCE [LARGE SCALE GENOMIC DNA]</scope>
    <source>
        <strain evidence="2">cv. Punajuju</strain>
    </source>
</reference>
<gene>
    <name evidence="1" type="ORF">L2E82_15721</name>
</gene>
<evidence type="ECO:0000313" key="2">
    <source>
        <dbReference type="Proteomes" id="UP001055811"/>
    </source>
</evidence>
<keyword evidence="2" id="KW-1185">Reference proteome</keyword>
<reference evidence="1 2" key="2">
    <citation type="journal article" date="2022" name="Mol. Ecol. Resour.">
        <title>The genomes of chicory, endive, great burdock and yacon provide insights into Asteraceae paleo-polyploidization history and plant inulin production.</title>
        <authorList>
            <person name="Fan W."/>
            <person name="Wang S."/>
            <person name="Wang H."/>
            <person name="Wang A."/>
            <person name="Jiang F."/>
            <person name="Liu H."/>
            <person name="Zhao H."/>
            <person name="Xu D."/>
            <person name="Zhang Y."/>
        </authorList>
    </citation>
    <scope>NUCLEOTIDE SEQUENCE [LARGE SCALE GENOMIC DNA]</scope>
    <source>
        <strain evidence="2">cv. Punajuju</strain>
        <tissue evidence="1">Leaves</tissue>
    </source>
</reference>
<dbReference type="EMBL" id="CM042011">
    <property type="protein sequence ID" value="KAI3765679.1"/>
    <property type="molecule type" value="Genomic_DNA"/>
</dbReference>
<protein>
    <submittedName>
        <fullName evidence="1">Uncharacterized protein</fullName>
    </submittedName>
</protein>
<evidence type="ECO:0000313" key="1">
    <source>
        <dbReference type="EMBL" id="KAI3765679.1"/>
    </source>
</evidence>
<accession>A0ACB9F3L1</accession>
<dbReference type="Proteomes" id="UP001055811">
    <property type="component" value="Linkage Group LG03"/>
</dbReference>
<proteinExistence type="predicted"/>
<comment type="caution">
    <text evidence="1">The sequence shown here is derived from an EMBL/GenBank/DDBJ whole genome shotgun (WGS) entry which is preliminary data.</text>
</comment>
<organism evidence="1 2">
    <name type="scientific">Cichorium intybus</name>
    <name type="common">Chicory</name>
    <dbReference type="NCBI Taxonomy" id="13427"/>
    <lineage>
        <taxon>Eukaryota</taxon>
        <taxon>Viridiplantae</taxon>
        <taxon>Streptophyta</taxon>
        <taxon>Embryophyta</taxon>
        <taxon>Tracheophyta</taxon>
        <taxon>Spermatophyta</taxon>
        <taxon>Magnoliopsida</taxon>
        <taxon>eudicotyledons</taxon>
        <taxon>Gunneridae</taxon>
        <taxon>Pentapetalae</taxon>
        <taxon>asterids</taxon>
        <taxon>campanulids</taxon>
        <taxon>Asterales</taxon>
        <taxon>Asteraceae</taxon>
        <taxon>Cichorioideae</taxon>
        <taxon>Cichorieae</taxon>
        <taxon>Cichoriinae</taxon>
        <taxon>Cichorium</taxon>
    </lineage>
</organism>
<sequence length="71" mass="8337">MIRLGCLRDPPLIILKRRRNPLSLSYLCVYIKKEKAQKLCEEREGRERKRKRKRGMMSSGSCIRIALSESS</sequence>